<dbReference type="Proteomes" id="UP000268727">
    <property type="component" value="Unassembled WGS sequence"/>
</dbReference>
<dbReference type="PANTHER" id="PTHR42760:SF5">
    <property type="entry name" value="2-DEHYDRO-3-DEOXY-D-GLUCONATE 5-DEHYDROGENASE"/>
    <property type="match status" value="1"/>
</dbReference>
<protein>
    <submittedName>
        <fullName evidence="3">2-deoxy-D-gluconate 3-dehydrogenase</fullName>
    </submittedName>
</protein>
<dbReference type="FunFam" id="3.40.50.720:FF:000084">
    <property type="entry name" value="Short-chain dehydrogenase reductase"/>
    <property type="match status" value="1"/>
</dbReference>
<dbReference type="PANTHER" id="PTHR42760">
    <property type="entry name" value="SHORT-CHAIN DEHYDROGENASES/REDUCTASES FAMILY MEMBER"/>
    <property type="match status" value="1"/>
</dbReference>
<dbReference type="EMBL" id="RJKM01000001">
    <property type="protein sequence ID" value="ROP42469.1"/>
    <property type="molecule type" value="Genomic_DNA"/>
</dbReference>
<comment type="similarity">
    <text evidence="1">Belongs to the short-chain dehydrogenases/reductases (SDR) family.</text>
</comment>
<dbReference type="Gene3D" id="3.40.50.720">
    <property type="entry name" value="NAD(P)-binding Rossmann-like Domain"/>
    <property type="match status" value="1"/>
</dbReference>
<evidence type="ECO:0000256" key="2">
    <source>
        <dbReference type="ARBA" id="ARBA00023002"/>
    </source>
</evidence>
<evidence type="ECO:0000313" key="4">
    <source>
        <dbReference type="Proteomes" id="UP000268727"/>
    </source>
</evidence>
<dbReference type="Pfam" id="PF13561">
    <property type="entry name" value="adh_short_C2"/>
    <property type="match status" value="1"/>
</dbReference>
<dbReference type="PRINTS" id="PR00081">
    <property type="entry name" value="GDHRDH"/>
</dbReference>
<reference evidence="3 4" key="1">
    <citation type="submission" date="2018-11" db="EMBL/GenBank/DDBJ databases">
        <title>Sequencing the genomes of 1000 actinobacteria strains.</title>
        <authorList>
            <person name="Klenk H.-P."/>
        </authorList>
    </citation>
    <scope>NUCLEOTIDE SEQUENCE [LARGE SCALE GENOMIC DNA]</scope>
    <source>
        <strain evidence="3 4">DSM 44231</strain>
    </source>
</reference>
<gene>
    <name evidence="3" type="ORF">EDD40_7972</name>
</gene>
<organism evidence="3 4">
    <name type="scientific">Saccharothrix texasensis</name>
    <dbReference type="NCBI Taxonomy" id="103734"/>
    <lineage>
        <taxon>Bacteria</taxon>
        <taxon>Bacillati</taxon>
        <taxon>Actinomycetota</taxon>
        <taxon>Actinomycetes</taxon>
        <taxon>Pseudonocardiales</taxon>
        <taxon>Pseudonocardiaceae</taxon>
        <taxon>Saccharothrix</taxon>
    </lineage>
</organism>
<dbReference type="InterPro" id="IPR036291">
    <property type="entry name" value="NAD(P)-bd_dom_sf"/>
</dbReference>
<sequence length="256" mass="26440">MTSEVADLLDLTGRTAAVTGAGRGIGLAVARLLAAAGADVIGIASSMPEGDSPARAAVEGEGRVFTPVRTDLADHAQVAELGALLAGREVDVLVNNGGTIRRAPAAEHSDADFDHVLDVNLRATWTLSRDVGRVMLARGSGRIVNVASMLSFQGGITVPGYTASKSAVAGLTKALANEWAQRGVNVNAVAPGYVATDNTGALRSDPDRNRSILERIPAGRWAEPEDIAGAVLFLCSRAADYVHGVVLPVDGGWLAR</sequence>
<keyword evidence="4" id="KW-1185">Reference proteome</keyword>
<dbReference type="AlphaFoldDB" id="A0A3N1HJ09"/>
<dbReference type="SUPFAM" id="SSF51735">
    <property type="entry name" value="NAD(P)-binding Rossmann-fold domains"/>
    <property type="match status" value="1"/>
</dbReference>
<proteinExistence type="inferred from homology"/>
<accession>A0A3N1HJ09</accession>
<dbReference type="PRINTS" id="PR00080">
    <property type="entry name" value="SDRFAMILY"/>
</dbReference>
<dbReference type="InterPro" id="IPR002347">
    <property type="entry name" value="SDR_fam"/>
</dbReference>
<keyword evidence="2" id="KW-0560">Oxidoreductase</keyword>
<dbReference type="OrthoDB" id="286404at2"/>
<dbReference type="InterPro" id="IPR020904">
    <property type="entry name" value="Sc_DH/Rdtase_CS"/>
</dbReference>
<dbReference type="RefSeq" id="WP_123747414.1">
    <property type="nucleotide sequence ID" value="NZ_RJKM01000001.1"/>
</dbReference>
<dbReference type="GO" id="GO:0016616">
    <property type="term" value="F:oxidoreductase activity, acting on the CH-OH group of donors, NAD or NADP as acceptor"/>
    <property type="evidence" value="ECO:0007669"/>
    <property type="project" value="TreeGrafter"/>
</dbReference>
<dbReference type="PROSITE" id="PS00061">
    <property type="entry name" value="ADH_SHORT"/>
    <property type="match status" value="1"/>
</dbReference>
<evidence type="ECO:0000313" key="3">
    <source>
        <dbReference type="EMBL" id="ROP42469.1"/>
    </source>
</evidence>
<evidence type="ECO:0000256" key="1">
    <source>
        <dbReference type="ARBA" id="ARBA00006484"/>
    </source>
</evidence>
<name>A0A3N1HJ09_9PSEU</name>
<comment type="caution">
    <text evidence="3">The sequence shown here is derived from an EMBL/GenBank/DDBJ whole genome shotgun (WGS) entry which is preliminary data.</text>
</comment>